<evidence type="ECO:0000256" key="8">
    <source>
        <dbReference type="ARBA" id="ARBA00041617"/>
    </source>
</evidence>
<evidence type="ECO:0000256" key="2">
    <source>
        <dbReference type="ARBA" id="ARBA00022946"/>
    </source>
</evidence>
<evidence type="ECO:0000256" key="1">
    <source>
        <dbReference type="ARBA" id="ARBA00004173"/>
    </source>
</evidence>
<evidence type="ECO:0000313" key="9">
    <source>
        <dbReference type="Proteomes" id="UP000694866"/>
    </source>
</evidence>
<dbReference type="RefSeq" id="XP_011310848.1">
    <property type="nucleotide sequence ID" value="XM_011312546.1"/>
</dbReference>
<comment type="subcellular location">
    <subcellularLocation>
        <location evidence="1">Mitochondrion</location>
    </subcellularLocation>
</comment>
<keyword evidence="2" id="KW-0809">Transit peptide</keyword>
<evidence type="ECO:0000256" key="5">
    <source>
        <dbReference type="ARBA" id="ARBA00023274"/>
    </source>
</evidence>
<keyword evidence="3 10" id="KW-0689">Ribosomal protein</keyword>
<dbReference type="PANTHER" id="PTHR15889:SF2">
    <property type="entry name" value="LARGE RIBOSOMAL SUBUNIT PROTEIN ML37"/>
    <property type="match status" value="1"/>
</dbReference>
<dbReference type="InterPro" id="IPR010793">
    <property type="entry name" value="Ribosomal_mL37/mL65"/>
</dbReference>
<dbReference type="GO" id="GO:0006412">
    <property type="term" value="P:translation"/>
    <property type="evidence" value="ECO:0007669"/>
    <property type="project" value="InterPro"/>
</dbReference>
<reference evidence="10" key="1">
    <citation type="submission" date="2025-08" db="UniProtKB">
        <authorList>
            <consortium name="RefSeq"/>
        </authorList>
    </citation>
    <scope>IDENTIFICATION</scope>
    <source>
        <strain evidence="10">USDA-PBARC FA_bdor</strain>
        <tissue evidence="10">Whole organism</tissue>
    </source>
</reference>
<dbReference type="Proteomes" id="UP000694866">
    <property type="component" value="Unplaced"/>
</dbReference>
<dbReference type="Pfam" id="PF07147">
    <property type="entry name" value="PDCD9"/>
    <property type="match status" value="1"/>
</dbReference>
<comment type="similarity">
    <text evidence="6">Belongs to the mitochondrion-specific ribosomal protein mL37 family.</text>
</comment>
<dbReference type="PANTHER" id="PTHR15889">
    <property type="entry name" value="MITOCHONDRIAL RIBOSOMAL PROTEIN L37"/>
    <property type="match status" value="1"/>
</dbReference>
<keyword evidence="4" id="KW-0496">Mitochondrion</keyword>
<dbReference type="OrthoDB" id="5835618at2759"/>
<dbReference type="KEGG" id="fas:105271169"/>
<organism evidence="9 10">
    <name type="scientific">Fopius arisanus</name>
    <dbReference type="NCBI Taxonomy" id="64838"/>
    <lineage>
        <taxon>Eukaryota</taxon>
        <taxon>Metazoa</taxon>
        <taxon>Ecdysozoa</taxon>
        <taxon>Arthropoda</taxon>
        <taxon>Hexapoda</taxon>
        <taxon>Insecta</taxon>
        <taxon>Pterygota</taxon>
        <taxon>Neoptera</taxon>
        <taxon>Endopterygota</taxon>
        <taxon>Hymenoptera</taxon>
        <taxon>Apocrita</taxon>
        <taxon>Ichneumonoidea</taxon>
        <taxon>Braconidae</taxon>
        <taxon>Opiinae</taxon>
        <taxon>Fopius</taxon>
    </lineage>
</organism>
<keyword evidence="5" id="KW-0687">Ribonucleoprotein</keyword>
<proteinExistence type="inferred from homology"/>
<dbReference type="GO" id="GO:1990904">
    <property type="term" value="C:ribonucleoprotein complex"/>
    <property type="evidence" value="ECO:0007669"/>
    <property type="project" value="UniProtKB-KW"/>
</dbReference>
<evidence type="ECO:0000256" key="3">
    <source>
        <dbReference type="ARBA" id="ARBA00022980"/>
    </source>
</evidence>
<evidence type="ECO:0000256" key="7">
    <source>
        <dbReference type="ARBA" id="ARBA00039442"/>
    </source>
</evidence>
<dbReference type="AlphaFoldDB" id="A0A9R1TL57"/>
<dbReference type="InterPro" id="IPR052482">
    <property type="entry name" value="mtLSU_mL37"/>
</dbReference>
<accession>A0A9R1TL57</accession>
<evidence type="ECO:0000313" key="10">
    <source>
        <dbReference type="RefSeq" id="XP_011310848.1"/>
    </source>
</evidence>
<evidence type="ECO:0000256" key="4">
    <source>
        <dbReference type="ARBA" id="ARBA00023128"/>
    </source>
</evidence>
<sequence length="313" mass="35944">AQAQVLTKSLVIKDSLPEKIENSLEDSSELVDEIIQRIICSSTIFDAHQEKLPKRKDPERPAWNYTREYGIPDIRKSRNLTEKMLQLCESLCGLDMMQQRQIIHDELVQVPFVKDGDLVKFSTKIDLLMTSKIPLKPMGSPQDAADKSLPELYPLVSTAGLRAYHFYNLKSLYPVAKTSPWATPHTIFIYHDPETVKNLTEIAVKEDQLLARSLIESFATAATYARQKYGDTIEDLPEPLTVQCVQVNVQNYHFSVFQLNTLNIEGTEGKMNYWWSSPQMSLFEKAKYENARPVFEGYNPEVFKRILAFYKNV</sequence>
<name>A0A9R1TL57_9HYME</name>
<protein>
    <recommendedName>
        <fullName evidence="7">Large ribosomal subunit protein mL37</fullName>
    </recommendedName>
    <alternativeName>
        <fullName evidence="8">39S ribosomal protein L37, mitochondrial</fullName>
    </alternativeName>
</protein>
<feature type="non-terminal residue" evidence="10">
    <location>
        <position position="1"/>
    </location>
</feature>
<dbReference type="GO" id="GO:0005739">
    <property type="term" value="C:mitochondrion"/>
    <property type="evidence" value="ECO:0007669"/>
    <property type="project" value="UniProtKB-SubCell"/>
</dbReference>
<dbReference type="GeneID" id="105271169"/>
<evidence type="ECO:0000256" key="6">
    <source>
        <dbReference type="ARBA" id="ARBA00037985"/>
    </source>
</evidence>
<dbReference type="CTD" id="51253"/>
<dbReference type="GO" id="GO:0005840">
    <property type="term" value="C:ribosome"/>
    <property type="evidence" value="ECO:0007669"/>
    <property type="project" value="UniProtKB-KW"/>
</dbReference>
<dbReference type="GO" id="GO:0003735">
    <property type="term" value="F:structural constituent of ribosome"/>
    <property type="evidence" value="ECO:0007669"/>
    <property type="project" value="InterPro"/>
</dbReference>
<keyword evidence="9" id="KW-1185">Reference proteome</keyword>
<gene>
    <name evidence="10" type="primary">mRpL37</name>
</gene>